<dbReference type="RefSeq" id="WP_379485567.1">
    <property type="nucleotide sequence ID" value="NZ_JBHLWK010000001.1"/>
</dbReference>
<keyword evidence="1" id="KW-0732">Signal</keyword>
<keyword evidence="3" id="KW-1185">Reference proteome</keyword>
<reference evidence="2 3" key="1">
    <citation type="submission" date="2024-09" db="EMBL/GenBank/DDBJ databases">
        <authorList>
            <person name="Sun Q."/>
            <person name="Mori K."/>
        </authorList>
    </citation>
    <scope>NUCLEOTIDE SEQUENCE [LARGE SCALE GENOMIC DNA]</scope>
    <source>
        <strain evidence="2 3">CCM 7706</strain>
    </source>
</reference>
<dbReference type="SUPFAM" id="SSF48452">
    <property type="entry name" value="TPR-like"/>
    <property type="match status" value="1"/>
</dbReference>
<feature type="signal peptide" evidence="1">
    <location>
        <begin position="1"/>
        <end position="20"/>
    </location>
</feature>
<dbReference type="InterPro" id="IPR011990">
    <property type="entry name" value="TPR-like_helical_dom_sf"/>
</dbReference>
<proteinExistence type="predicted"/>
<evidence type="ECO:0008006" key="4">
    <source>
        <dbReference type="Google" id="ProtNLM"/>
    </source>
</evidence>
<organism evidence="2 3">
    <name type="scientific">Novosphingobium soli</name>
    <dbReference type="NCBI Taxonomy" id="574956"/>
    <lineage>
        <taxon>Bacteria</taxon>
        <taxon>Pseudomonadati</taxon>
        <taxon>Pseudomonadota</taxon>
        <taxon>Alphaproteobacteria</taxon>
        <taxon>Sphingomonadales</taxon>
        <taxon>Sphingomonadaceae</taxon>
        <taxon>Novosphingobium</taxon>
    </lineage>
</organism>
<name>A0ABV6CPP1_9SPHN</name>
<evidence type="ECO:0000313" key="3">
    <source>
        <dbReference type="Proteomes" id="UP001589798"/>
    </source>
</evidence>
<dbReference type="EMBL" id="JBHLWK010000001">
    <property type="protein sequence ID" value="MFC0202696.1"/>
    <property type="molecule type" value="Genomic_DNA"/>
</dbReference>
<evidence type="ECO:0000313" key="2">
    <source>
        <dbReference type="EMBL" id="MFC0202696.1"/>
    </source>
</evidence>
<protein>
    <recommendedName>
        <fullName evidence="4">Tetratricopeptide repeat protein</fullName>
    </recommendedName>
</protein>
<comment type="caution">
    <text evidence="2">The sequence shown here is derived from an EMBL/GenBank/DDBJ whole genome shotgun (WGS) entry which is preliminary data.</text>
</comment>
<feature type="chain" id="PRO_5047105753" description="Tetratricopeptide repeat protein" evidence="1">
    <location>
        <begin position="21"/>
        <end position="122"/>
    </location>
</feature>
<evidence type="ECO:0000256" key="1">
    <source>
        <dbReference type="SAM" id="SignalP"/>
    </source>
</evidence>
<dbReference type="Gene3D" id="1.25.40.10">
    <property type="entry name" value="Tetratricopeptide repeat domain"/>
    <property type="match status" value="1"/>
</dbReference>
<dbReference type="Proteomes" id="UP001589798">
    <property type="component" value="Unassembled WGS sequence"/>
</dbReference>
<accession>A0ABV6CPP1</accession>
<sequence length="122" mass="12339">MSIFALAAAVVLGTSALSQGEPAAGGDDVAYAELSAGQPQEAVRKLEAGGAPRSDDPAVLINLGAAYARAGQADKALAAYRAAVATPVRYDLELADGTWVDSRIAARQALRNMLAASAVAAR</sequence>
<gene>
    <name evidence="2" type="ORF">ACFFJC_00250</name>
</gene>